<protein>
    <submittedName>
        <fullName evidence="2">Glycosyltransferase</fullName>
    </submittedName>
</protein>
<evidence type="ECO:0000259" key="1">
    <source>
        <dbReference type="Pfam" id="PF00535"/>
    </source>
</evidence>
<dbReference type="InterPro" id="IPR029044">
    <property type="entry name" value="Nucleotide-diphossugar_trans"/>
</dbReference>
<accession>A0A7W2YKT6</accession>
<dbReference type="SUPFAM" id="SSF53448">
    <property type="entry name" value="Nucleotide-diphospho-sugar transferases"/>
    <property type="match status" value="1"/>
</dbReference>
<reference evidence="2 3" key="1">
    <citation type="submission" date="2020-07" db="EMBL/GenBank/DDBJ databases">
        <title>Halieaceae bacterium, F7430, whole genome shotgun sequencing project.</title>
        <authorList>
            <person name="Jiang S."/>
            <person name="Liu Z.W."/>
            <person name="Du Z.J."/>
        </authorList>
    </citation>
    <scope>NUCLEOTIDE SEQUENCE [LARGE SCALE GENOMIC DNA]</scope>
    <source>
        <strain evidence="2 3">F7430</strain>
    </source>
</reference>
<name>A0A7W2YKT6_9GAMM</name>
<dbReference type="GO" id="GO:0016740">
    <property type="term" value="F:transferase activity"/>
    <property type="evidence" value="ECO:0007669"/>
    <property type="project" value="UniProtKB-KW"/>
</dbReference>
<dbReference type="Proteomes" id="UP000539350">
    <property type="component" value="Unassembled WGS sequence"/>
</dbReference>
<gene>
    <name evidence="2" type="ORF">H2508_13175</name>
</gene>
<dbReference type="EMBL" id="JACFXU010000017">
    <property type="protein sequence ID" value="MBA6414064.1"/>
    <property type="molecule type" value="Genomic_DNA"/>
</dbReference>
<dbReference type="InterPro" id="IPR050834">
    <property type="entry name" value="Glycosyltransf_2"/>
</dbReference>
<feature type="domain" description="Glycosyltransferase 2-like" evidence="1">
    <location>
        <begin position="3"/>
        <end position="118"/>
    </location>
</feature>
<dbReference type="InterPro" id="IPR001173">
    <property type="entry name" value="Glyco_trans_2-like"/>
</dbReference>
<evidence type="ECO:0000313" key="3">
    <source>
        <dbReference type="Proteomes" id="UP000539350"/>
    </source>
</evidence>
<dbReference type="PANTHER" id="PTHR43685">
    <property type="entry name" value="GLYCOSYLTRANSFERASE"/>
    <property type="match status" value="1"/>
</dbReference>
<organism evidence="2 3">
    <name type="scientific">Sediminihaliea albiluteola</name>
    <dbReference type="NCBI Taxonomy" id="2758564"/>
    <lineage>
        <taxon>Bacteria</taxon>
        <taxon>Pseudomonadati</taxon>
        <taxon>Pseudomonadota</taxon>
        <taxon>Gammaproteobacteria</taxon>
        <taxon>Cellvibrionales</taxon>
        <taxon>Halieaceae</taxon>
        <taxon>Sediminihaliea</taxon>
    </lineage>
</organism>
<sequence>MISIITATYNSERSIKRLVNSINSQTNKSFEWIIVDNKSSDSTLDIVKGLTNVQYKIISESDFGIYDAINKGIKASRYNYYLVVGSDDELFINAVEKFSASISDHPDAVTAKLYFGKKIMGVRGGSSLINKQFKYFSAHSVSTIFKKELHNSLGYYSSSFPIAADQLFMLKIANTPGANIKVIDDVVGRFNLGGVSSSDYLGTLTESLRIQLKFEKKYLCLLLYIFKLIKNIKKI</sequence>
<keyword evidence="3" id="KW-1185">Reference proteome</keyword>
<dbReference type="Pfam" id="PF00535">
    <property type="entry name" value="Glycos_transf_2"/>
    <property type="match status" value="1"/>
</dbReference>
<dbReference type="PANTHER" id="PTHR43685:SF2">
    <property type="entry name" value="GLYCOSYLTRANSFERASE 2-LIKE DOMAIN-CONTAINING PROTEIN"/>
    <property type="match status" value="1"/>
</dbReference>
<evidence type="ECO:0000313" key="2">
    <source>
        <dbReference type="EMBL" id="MBA6414064.1"/>
    </source>
</evidence>
<keyword evidence="2" id="KW-0808">Transferase</keyword>
<comment type="caution">
    <text evidence="2">The sequence shown here is derived from an EMBL/GenBank/DDBJ whole genome shotgun (WGS) entry which is preliminary data.</text>
</comment>
<proteinExistence type="predicted"/>
<dbReference type="Gene3D" id="3.90.550.10">
    <property type="entry name" value="Spore Coat Polysaccharide Biosynthesis Protein SpsA, Chain A"/>
    <property type="match status" value="1"/>
</dbReference>
<dbReference type="AlphaFoldDB" id="A0A7W2YKT6"/>
<dbReference type="RefSeq" id="WP_182174584.1">
    <property type="nucleotide sequence ID" value="NZ_JACFXU010000017.1"/>
</dbReference>